<dbReference type="SMART" id="SM00225">
    <property type="entry name" value="BTB"/>
    <property type="match status" value="1"/>
</dbReference>
<evidence type="ECO:0000313" key="3">
    <source>
        <dbReference type="WBParaSite" id="PDA_v2.g19295.t1"/>
    </source>
</evidence>
<dbReference type="InterPro" id="IPR011705">
    <property type="entry name" value="BACK"/>
</dbReference>
<dbReference type="Gene3D" id="1.25.40.420">
    <property type="match status" value="1"/>
</dbReference>
<dbReference type="Pfam" id="PF07707">
    <property type="entry name" value="BACK"/>
    <property type="match status" value="1"/>
</dbReference>
<dbReference type="InterPro" id="IPR000210">
    <property type="entry name" value="BTB/POZ_dom"/>
</dbReference>
<protein>
    <submittedName>
        <fullName evidence="3">BTB domain-containing protein</fullName>
    </submittedName>
</protein>
<dbReference type="PANTHER" id="PTHR24413">
    <property type="entry name" value="SPECKLE-TYPE POZ PROTEIN"/>
    <property type="match status" value="1"/>
</dbReference>
<dbReference type="InterPro" id="IPR011333">
    <property type="entry name" value="SKP1/BTB/POZ_sf"/>
</dbReference>
<keyword evidence="2" id="KW-1185">Reference proteome</keyword>
<sequence length="195" mass="23217">MNPMENLYEMQLQIYEIFKTQNPEFFDVVFEVNGKKLYAEKLRLSAISPVFKSLLSEKWISKNDAIEIESFKFGIFKQLLNFIYSGQCRLTEENAFSMVEIAEFYQIYSLKTFCDGYLSKMDLSLENVFQFLEFSTKYSGLLKLKESMKKFIFKNLYELLKSEEFLMADKFAIEQLINLNYFFLKQEKLFRAVSI</sequence>
<dbReference type="Pfam" id="PF00651">
    <property type="entry name" value="BTB"/>
    <property type="match status" value="1"/>
</dbReference>
<name>A0A914PSV4_9BILA</name>
<proteinExistence type="predicted"/>
<dbReference type="Gene3D" id="3.30.710.10">
    <property type="entry name" value="Potassium Channel Kv1.1, Chain A"/>
    <property type="match status" value="1"/>
</dbReference>
<organism evidence="2 3">
    <name type="scientific">Panagrolaimus davidi</name>
    <dbReference type="NCBI Taxonomy" id="227884"/>
    <lineage>
        <taxon>Eukaryota</taxon>
        <taxon>Metazoa</taxon>
        <taxon>Ecdysozoa</taxon>
        <taxon>Nematoda</taxon>
        <taxon>Chromadorea</taxon>
        <taxon>Rhabditida</taxon>
        <taxon>Tylenchina</taxon>
        <taxon>Panagrolaimomorpha</taxon>
        <taxon>Panagrolaimoidea</taxon>
        <taxon>Panagrolaimidae</taxon>
        <taxon>Panagrolaimus</taxon>
    </lineage>
</organism>
<evidence type="ECO:0000313" key="2">
    <source>
        <dbReference type="Proteomes" id="UP000887578"/>
    </source>
</evidence>
<dbReference type="WBParaSite" id="PDA_v2.g19295.t1">
    <property type="protein sequence ID" value="PDA_v2.g19295.t1"/>
    <property type="gene ID" value="PDA_v2.g19295"/>
</dbReference>
<dbReference type="AlphaFoldDB" id="A0A914PSV4"/>
<reference evidence="3" key="1">
    <citation type="submission" date="2022-11" db="UniProtKB">
        <authorList>
            <consortium name="WormBaseParasite"/>
        </authorList>
    </citation>
    <scope>IDENTIFICATION</scope>
</reference>
<dbReference type="PROSITE" id="PS50097">
    <property type="entry name" value="BTB"/>
    <property type="match status" value="1"/>
</dbReference>
<feature type="domain" description="BTB" evidence="1">
    <location>
        <begin position="26"/>
        <end position="92"/>
    </location>
</feature>
<dbReference type="CDD" id="cd18186">
    <property type="entry name" value="BTB_POZ_ZBTB_KLHL-like"/>
    <property type="match status" value="1"/>
</dbReference>
<dbReference type="SUPFAM" id="SSF54695">
    <property type="entry name" value="POZ domain"/>
    <property type="match status" value="1"/>
</dbReference>
<dbReference type="Proteomes" id="UP000887578">
    <property type="component" value="Unplaced"/>
</dbReference>
<evidence type="ECO:0000259" key="1">
    <source>
        <dbReference type="PROSITE" id="PS50097"/>
    </source>
</evidence>
<accession>A0A914PSV4</accession>